<evidence type="ECO:0000313" key="1">
    <source>
        <dbReference type="EMBL" id="MPM44880.1"/>
    </source>
</evidence>
<comment type="caution">
    <text evidence="1">The sequence shown here is derived from an EMBL/GenBank/DDBJ whole genome shotgun (WGS) entry which is preliminary data.</text>
</comment>
<accession>A0A644ZV97</accession>
<dbReference type="Pfam" id="PF14249">
    <property type="entry name" value="Tocopherol_cycl"/>
    <property type="match status" value="1"/>
</dbReference>
<dbReference type="InterPro" id="IPR025893">
    <property type="entry name" value="Tocopherol_cyclase"/>
</dbReference>
<dbReference type="PANTHER" id="PTHR35309">
    <property type="match status" value="1"/>
</dbReference>
<dbReference type="GO" id="GO:0009976">
    <property type="term" value="F:tocopherol cyclase activity"/>
    <property type="evidence" value="ECO:0007669"/>
    <property type="project" value="InterPro"/>
</dbReference>
<organism evidence="1">
    <name type="scientific">bioreactor metagenome</name>
    <dbReference type="NCBI Taxonomy" id="1076179"/>
    <lineage>
        <taxon>unclassified sequences</taxon>
        <taxon>metagenomes</taxon>
        <taxon>ecological metagenomes</taxon>
    </lineage>
</organism>
<dbReference type="EMBL" id="VSSQ01010654">
    <property type="protein sequence ID" value="MPM44880.1"/>
    <property type="molecule type" value="Genomic_DNA"/>
</dbReference>
<gene>
    <name evidence="1" type="ORF">SDC9_91562</name>
</gene>
<reference evidence="1" key="1">
    <citation type="submission" date="2019-08" db="EMBL/GenBank/DDBJ databases">
        <authorList>
            <person name="Kucharzyk K."/>
            <person name="Murdoch R.W."/>
            <person name="Higgins S."/>
            <person name="Loffler F."/>
        </authorList>
    </citation>
    <scope>NUCLEOTIDE SEQUENCE</scope>
</reference>
<dbReference type="SUPFAM" id="SSF159245">
    <property type="entry name" value="AttH-like"/>
    <property type="match status" value="1"/>
</dbReference>
<evidence type="ECO:0008006" key="2">
    <source>
        <dbReference type="Google" id="ProtNLM"/>
    </source>
</evidence>
<dbReference type="PANTHER" id="PTHR35309:SF4">
    <property type="entry name" value="TOCOPHEROL CYCLASE"/>
    <property type="match status" value="1"/>
</dbReference>
<dbReference type="AlphaFoldDB" id="A0A644ZV97"/>
<sequence>MEINLVHKDAIIKGTLNLGTFMPIKKSILMPNIMGYFAYIPNMECNHGVISMNHRVSGKLRINNEEIDFNNGKGYVEKDWGTSFPKEYIWIQCNNFSNDGVSLFCSIAHIPFLKGSFTGFICNLVVEDSEYRFATYNNSTAIIKKVSSNKVTISLENHKAKLEIQAMVKDSGELIAPKLGKMGEKIKEESAGQVKITLYDKVNKSRLEEQGYMAGIEIVGYES</sequence>
<name>A0A644ZV97_9ZZZZ</name>
<proteinExistence type="predicted"/>
<protein>
    <recommendedName>
        <fullName evidence="2">Tocopherol cyclase</fullName>
    </recommendedName>
</protein>